<feature type="region of interest" description="Disordered" evidence="2">
    <location>
        <begin position="280"/>
        <end position="300"/>
    </location>
</feature>
<dbReference type="InterPro" id="IPR001138">
    <property type="entry name" value="Zn2Cys6_DnaBD"/>
</dbReference>
<sequence length="434" mass="48862">MIDEGTMNDSPRATEAPSYLARKTHRKSRLGCLECKRRRVKCDETHPACNNCTRRSTPCNYPAGNVTSPRERPRSRPENDHHRASLLAAADSRAPSSISVTPPLSLDNASLTLPPILSPTRPAVPPSSAAPFFDGFDLELWHHWLSVVCSLNTSPEEVPMWRDHISKLAFKYGYVAQLILAFSALHLAREDRSREAMCLARSNTLESAAISGMMDTLSKDASSNAGALWVASMMLCFCSFGKGPQPGQYLIYSETREPEWLGLLQGVKTIMETSPDAISSVVPKTDKPAADPTEPMSPEQVVPGLGKALDDLRTSVDAFRAEDPSFEKYLHPLDELRKCFGTAFERRIESNTIKICSQMVFAWLYRLEEHYLATLQAKRPMALVILAHYLVLLSQLEGYWYIHGWVPHIMEAIKRHLHPAYQQWLQWPQRYIKT</sequence>
<evidence type="ECO:0000256" key="1">
    <source>
        <dbReference type="ARBA" id="ARBA00023242"/>
    </source>
</evidence>
<feature type="region of interest" description="Disordered" evidence="2">
    <location>
        <begin position="60"/>
        <end position="82"/>
    </location>
</feature>
<evidence type="ECO:0000256" key="2">
    <source>
        <dbReference type="SAM" id="MobiDB-lite"/>
    </source>
</evidence>
<reference evidence="4 5" key="1">
    <citation type="journal article" date="2023" name="G3 (Bethesda)">
        <title>A chromosome-level genome assembly of Zasmidium syzygii isolated from banana leaves.</title>
        <authorList>
            <person name="van Westerhoven A.C."/>
            <person name="Mehrabi R."/>
            <person name="Talebi R."/>
            <person name="Steentjes M.B.F."/>
            <person name="Corcolon B."/>
            <person name="Chong P.A."/>
            <person name="Kema G.H.J."/>
            <person name="Seidl M.F."/>
        </authorList>
    </citation>
    <scope>NUCLEOTIDE SEQUENCE [LARGE SCALE GENOMIC DNA]</scope>
    <source>
        <strain evidence="4 5">P124</strain>
    </source>
</reference>
<dbReference type="SMART" id="SM00066">
    <property type="entry name" value="GAL4"/>
    <property type="match status" value="1"/>
</dbReference>
<dbReference type="Pfam" id="PF11951">
    <property type="entry name" value="Fungal_trans_2"/>
    <property type="match status" value="1"/>
</dbReference>
<feature type="domain" description="Zn(2)-C6 fungal-type" evidence="3">
    <location>
        <begin position="31"/>
        <end position="61"/>
    </location>
</feature>
<feature type="compositionally biased region" description="Basic and acidic residues" evidence="2">
    <location>
        <begin position="69"/>
        <end position="82"/>
    </location>
</feature>
<evidence type="ECO:0000313" key="5">
    <source>
        <dbReference type="Proteomes" id="UP001305779"/>
    </source>
</evidence>
<dbReference type="EMBL" id="JAXOVC010000010">
    <property type="protein sequence ID" value="KAK4496409.1"/>
    <property type="molecule type" value="Genomic_DNA"/>
</dbReference>
<protein>
    <recommendedName>
        <fullName evidence="3">Zn(2)-C6 fungal-type domain-containing protein</fullName>
    </recommendedName>
</protein>
<dbReference type="PANTHER" id="PTHR47657">
    <property type="entry name" value="STEROL REGULATORY ELEMENT-BINDING PROTEIN ECM22"/>
    <property type="match status" value="1"/>
</dbReference>
<dbReference type="Gene3D" id="4.10.240.10">
    <property type="entry name" value="Zn(2)-C6 fungal-type DNA-binding domain"/>
    <property type="match status" value="1"/>
</dbReference>
<dbReference type="InterPro" id="IPR021858">
    <property type="entry name" value="Fun_TF"/>
</dbReference>
<dbReference type="CDD" id="cd00067">
    <property type="entry name" value="GAL4"/>
    <property type="match status" value="1"/>
</dbReference>
<dbReference type="Pfam" id="PF00172">
    <property type="entry name" value="Zn_clus"/>
    <property type="match status" value="1"/>
</dbReference>
<accession>A0ABR0E503</accession>
<dbReference type="PROSITE" id="PS50048">
    <property type="entry name" value="ZN2_CY6_FUNGAL_2"/>
    <property type="match status" value="1"/>
</dbReference>
<organism evidence="4 5">
    <name type="scientific">Zasmidium cellare</name>
    <name type="common">Wine cellar mold</name>
    <name type="synonym">Racodium cellare</name>
    <dbReference type="NCBI Taxonomy" id="395010"/>
    <lineage>
        <taxon>Eukaryota</taxon>
        <taxon>Fungi</taxon>
        <taxon>Dikarya</taxon>
        <taxon>Ascomycota</taxon>
        <taxon>Pezizomycotina</taxon>
        <taxon>Dothideomycetes</taxon>
        <taxon>Dothideomycetidae</taxon>
        <taxon>Mycosphaerellales</taxon>
        <taxon>Mycosphaerellaceae</taxon>
        <taxon>Zasmidium</taxon>
    </lineage>
</organism>
<dbReference type="InterPro" id="IPR052400">
    <property type="entry name" value="Zn2-C6_fungal_TF"/>
</dbReference>
<evidence type="ECO:0000259" key="3">
    <source>
        <dbReference type="PROSITE" id="PS50048"/>
    </source>
</evidence>
<comment type="caution">
    <text evidence="4">The sequence shown here is derived from an EMBL/GenBank/DDBJ whole genome shotgun (WGS) entry which is preliminary data.</text>
</comment>
<dbReference type="SUPFAM" id="SSF57701">
    <property type="entry name" value="Zn2/Cys6 DNA-binding domain"/>
    <property type="match status" value="1"/>
</dbReference>
<dbReference type="PROSITE" id="PS00463">
    <property type="entry name" value="ZN2_CY6_FUNGAL_1"/>
    <property type="match status" value="1"/>
</dbReference>
<dbReference type="PANTHER" id="PTHR47657:SF13">
    <property type="entry name" value="ZN(2)-C6 FUNGAL-TYPE DOMAIN-CONTAINING PROTEIN-RELATED"/>
    <property type="match status" value="1"/>
</dbReference>
<proteinExistence type="predicted"/>
<dbReference type="Proteomes" id="UP001305779">
    <property type="component" value="Unassembled WGS sequence"/>
</dbReference>
<keyword evidence="5" id="KW-1185">Reference proteome</keyword>
<keyword evidence="1" id="KW-0539">Nucleus</keyword>
<gene>
    <name evidence="4" type="ORF">PRZ48_012389</name>
</gene>
<evidence type="ECO:0000313" key="4">
    <source>
        <dbReference type="EMBL" id="KAK4496409.1"/>
    </source>
</evidence>
<dbReference type="InterPro" id="IPR036864">
    <property type="entry name" value="Zn2-C6_fun-type_DNA-bd_sf"/>
</dbReference>
<name>A0ABR0E503_ZASCE</name>